<gene>
    <name evidence="3" type="ORF">BSTAB16_5782</name>
</gene>
<feature type="domain" description="YhcG N-terminal" evidence="2">
    <location>
        <begin position="17"/>
        <end position="192"/>
    </location>
</feature>
<dbReference type="InterPro" id="IPR011856">
    <property type="entry name" value="tRNA_endonuc-like_dom_sf"/>
</dbReference>
<dbReference type="InterPro" id="IPR041527">
    <property type="entry name" value="YhcG_N"/>
</dbReference>
<dbReference type="AlphaFoldDB" id="A0AAJ5T7B0"/>
<proteinExistence type="predicted"/>
<evidence type="ECO:0000313" key="4">
    <source>
        <dbReference type="Proteomes" id="UP000268684"/>
    </source>
</evidence>
<organism evidence="3 4">
    <name type="scientific">Burkholderia stabilis</name>
    <dbReference type="NCBI Taxonomy" id="95485"/>
    <lineage>
        <taxon>Bacteria</taxon>
        <taxon>Pseudomonadati</taxon>
        <taxon>Pseudomonadota</taxon>
        <taxon>Betaproteobacteria</taxon>
        <taxon>Burkholderiales</taxon>
        <taxon>Burkholderiaceae</taxon>
        <taxon>Burkholderia</taxon>
        <taxon>Burkholderia cepacia complex</taxon>
    </lineage>
</organism>
<dbReference type="InterPro" id="IPR009362">
    <property type="entry name" value="YhcG_C"/>
</dbReference>
<protein>
    <recommendedName>
        <fullName evidence="5">DUF1016 domain-containing protein</fullName>
    </recommendedName>
</protein>
<dbReference type="PANTHER" id="PTHR30547">
    <property type="entry name" value="UNCHARACTERIZED PROTEIN YHCG-RELATED"/>
    <property type="match status" value="1"/>
</dbReference>
<name>A0AAJ5T7B0_9BURK</name>
<dbReference type="Pfam" id="PF06250">
    <property type="entry name" value="YhcG_C"/>
    <property type="match status" value="1"/>
</dbReference>
<keyword evidence="4" id="KW-1185">Reference proteome</keyword>
<evidence type="ECO:0008006" key="5">
    <source>
        <dbReference type="Google" id="ProtNLM"/>
    </source>
</evidence>
<dbReference type="GeneID" id="71058200"/>
<evidence type="ECO:0000259" key="1">
    <source>
        <dbReference type="Pfam" id="PF06250"/>
    </source>
</evidence>
<sequence length="385" mass="43700">MMNQDVPQTAYAGLHREIAGVVESTRAAAARSVNALMTATYWEIGRRIVEFEQDGAGRATYGEALIKRLGTDLSQRFGRGFGWRNLAQMRAFFLAWPAELILQTLSAKSLESWIVRTPSAKSAERMAADHPIRHIPGPDVLAQAFPLPWSAYVRLLSVKTVDARAFYEAEALREGWSVRQLDRQIGSQLYERLALSHNKAALLGKASDVQKGDLLTPEEAIRDPFVLEFLDMKDEYSESDLEAALIQHLADFLLELGDDFAFIGRQRRLRIDDVWFRVDLVFFHRRLRCLLIIDLKVGRFSYADAGQMHLYLNYAREHWTKPGENPPVGLILCAEKGAAEAHYALDNLPNKVLAAEYQMVLPDEATFVRELDRTRVELERRGRGK</sequence>
<reference evidence="3 4" key="1">
    <citation type="submission" date="2017-11" db="EMBL/GenBank/DDBJ databases">
        <authorList>
            <person name="Seth-Smith MB H."/>
        </authorList>
    </citation>
    <scope>NUCLEOTIDE SEQUENCE [LARGE SCALE GENOMIC DNA]</scope>
    <source>
        <strain evidence="3">E</strain>
    </source>
</reference>
<dbReference type="InterPro" id="IPR053148">
    <property type="entry name" value="PD-DEXK-like_domain"/>
</dbReference>
<feature type="domain" description="YhcG PDDEXK nuclease" evidence="1">
    <location>
        <begin position="219"/>
        <end position="365"/>
    </location>
</feature>
<dbReference type="RefSeq" id="WP_122170991.1">
    <property type="nucleotide sequence ID" value="NZ_LR025743.1"/>
</dbReference>
<evidence type="ECO:0000259" key="2">
    <source>
        <dbReference type="Pfam" id="PF17761"/>
    </source>
</evidence>
<accession>A0AAJ5T7B0</accession>
<evidence type="ECO:0000313" key="3">
    <source>
        <dbReference type="EMBL" id="VBB15586.1"/>
    </source>
</evidence>
<dbReference type="EMBL" id="LR025743">
    <property type="protein sequence ID" value="VBB15586.1"/>
    <property type="molecule type" value="Genomic_DNA"/>
</dbReference>
<dbReference type="Proteomes" id="UP000268684">
    <property type="component" value="Chromosome II"/>
</dbReference>
<dbReference type="GO" id="GO:0003676">
    <property type="term" value="F:nucleic acid binding"/>
    <property type="evidence" value="ECO:0007669"/>
    <property type="project" value="InterPro"/>
</dbReference>
<dbReference type="PANTHER" id="PTHR30547:SF5">
    <property type="entry name" value="NUCLEASE YHCG-RELATED"/>
    <property type="match status" value="1"/>
</dbReference>
<dbReference type="Pfam" id="PF17761">
    <property type="entry name" value="DUF1016_N"/>
    <property type="match status" value="1"/>
</dbReference>
<dbReference type="Gene3D" id="3.40.1350.10">
    <property type="match status" value="1"/>
</dbReference>